<gene>
    <name evidence="2" type="ORF">GCM10010251_94150</name>
</gene>
<name>A0A918L0L6_9ACTN</name>
<organism evidence="2 3">
    <name type="scientific">Streptomyces aurantiogriseus</name>
    <dbReference type="NCBI Taxonomy" id="66870"/>
    <lineage>
        <taxon>Bacteria</taxon>
        <taxon>Bacillati</taxon>
        <taxon>Actinomycetota</taxon>
        <taxon>Actinomycetes</taxon>
        <taxon>Kitasatosporales</taxon>
        <taxon>Streptomycetaceae</taxon>
        <taxon>Streptomyces</taxon>
    </lineage>
</organism>
<proteinExistence type="predicted"/>
<evidence type="ECO:0000256" key="1">
    <source>
        <dbReference type="SAM" id="MobiDB-lite"/>
    </source>
</evidence>
<evidence type="ECO:0000313" key="3">
    <source>
        <dbReference type="Proteomes" id="UP000658320"/>
    </source>
</evidence>
<comment type="caution">
    <text evidence="2">The sequence shown here is derived from an EMBL/GenBank/DDBJ whole genome shotgun (WGS) entry which is preliminary data.</text>
</comment>
<evidence type="ECO:0000313" key="2">
    <source>
        <dbReference type="EMBL" id="GGR62514.1"/>
    </source>
</evidence>
<keyword evidence="3" id="KW-1185">Reference proteome</keyword>
<sequence length="57" mass="6520">MAGHSVLTSFEPGESWFWDVETETFFEGPQLSPPTSRPESQPGPKDKVPTDRRRHLH</sequence>
<dbReference type="Proteomes" id="UP000658320">
    <property type="component" value="Unassembled WGS sequence"/>
</dbReference>
<reference evidence="2" key="1">
    <citation type="journal article" date="2014" name="Int. J. Syst. Evol. Microbiol.">
        <title>Complete genome sequence of Corynebacterium casei LMG S-19264T (=DSM 44701T), isolated from a smear-ripened cheese.</title>
        <authorList>
            <consortium name="US DOE Joint Genome Institute (JGI-PGF)"/>
            <person name="Walter F."/>
            <person name="Albersmeier A."/>
            <person name="Kalinowski J."/>
            <person name="Ruckert C."/>
        </authorList>
    </citation>
    <scope>NUCLEOTIDE SEQUENCE</scope>
    <source>
        <strain evidence="2">JCM 4346</strain>
    </source>
</reference>
<accession>A0A918L0L6</accession>
<protein>
    <submittedName>
        <fullName evidence="2">Uncharacterized protein</fullName>
    </submittedName>
</protein>
<feature type="region of interest" description="Disordered" evidence="1">
    <location>
        <begin position="21"/>
        <end position="57"/>
    </location>
</feature>
<dbReference type="EMBL" id="BMSX01000043">
    <property type="protein sequence ID" value="GGR62514.1"/>
    <property type="molecule type" value="Genomic_DNA"/>
</dbReference>
<dbReference type="AlphaFoldDB" id="A0A918L0L6"/>
<reference evidence="2" key="2">
    <citation type="submission" date="2020-09" db="EMBL/GenBank/DDBJ databases">
        <authorList>
            <person name="Sun Q."/>
            <person name="Ohkuma M."/>
        </authorList>
    </citation>
    <scope>NUCLEOTIDE SEQUENCE</scope>
    <source>
        <strain evidence="2">JCM 4346</strain>
    </source>
</reference>